<keyword evidence="3" id="KW-1185">Reference proteome</keyword>
<protein>
    <submittedName>
        <fullName evidence="2">BNR-4 repeat-containing protein</fullName>
    </submittedName>
</protein>
<dbReference type="EMBL" id="JASZZN010000032">
    <property type="protein sequence ID" value="MDM4019129.1"/>
    <property type="molecule type" value="Genomic_DNA"/>
</dbReference>
<keyword evidence="1" id="KW-0732">Signal</keyword>
<dbReference type="InterPro" id="IPR015943">
    <property type="entry name" value="WD40/YVTN_repeat-like_dom_sf"/>
</dbReference>
<sequence length="503" mass="56534">MTHRPSVLQPRFLQVCQRSRCALAFSALLISSCVSSAASAEEPTRRIDGYKGIWFTLGQYYGKGTDGKPYSARQRKPTFPYGDKYSGGLGTYTAKHVPLAIYSEAAEKTFFVYGGTPAADKRYLLCMISYYDHKTGQVPKPVVVHDKNGVDDPHDNPSIAIDDEGYLWVFVSGRARARPGFKYRSKTPYSIDGFELVSEEELTYPQPHYISGQGFVHLFTKYTGVRELYWETSPDGAEWTADQKLAGIREPGDSRGGHYQTSARRGNRIGTFFNRHPAGNVDRRTDLYYVETSDGGKTWTTVDGTVLKTPLTEVENPARVADYASQKQNVYLKDMDFDADGNPVLLYVTSAGHEPGPPNDPRQFCVVRHDGQKWITSEICKTDHNYDMGSLAINQEVWTARVPALAGPQPYHGGGEVVMYESRDKGESWKLIRQVTSDSPRNHNYVRQPISPMEPFVAFWADGDPTKLGESHLYFCDSTGENVWRLPYEMKGDFAKPQWMGKP</sequence>
<dbReference type="InterPro" id="IPR036278">
    <property type="entry name" value="Sialidase_sf"/>
</dbReference>
<gene>
    <name evidence="2" type="ORF">QTN89_26985</name>
</gene>
<dbReference type="RefSeq" id="WP_289167189.1">
    <property type="nucleotide sequence ID" value="NZ_JASZZN010000032.1"/>
</dbReference>
<dbReference type="Gene3D" id="2.130.10.10">
    <property type="entry name" value="YVTN repeat-like/Quinoprotein amine dehydrogenase"/>
    <property type="match status" value="1"/>
</dbReference>
<evidence type="ECO:0000256" key="1">
    <source>
        <dbReference type="SAM" id="SignalP"/>
    </source>
</evidence>
<dbReference type="SUPFAM" id="SSF50939">
    <property type="entry name" value="Sialidases"/>
    <property type="match status" value="1"/>
</dbReference>
<dbReference type="Pfam" id="PF15892">
    <property type="entry name" value="BNR_4"/>
    <property type="match status" value="1"/>
</dbReference>
<dbReference type="PROSITE" id="PS51257">
    <property type="entry name" value="PROKAR_LIPOPROTEIN"/>
    <property type="match status" value="1"/>
</dbReference>
<dbReference type="Proteomes" id="UP001239462">
    <property type="component" value="Unassembled WGS sequence"/>
</dbReference>
<feature type="signal peptide" evidence="1">
    <location>
        <begin position="1"/>
        <end position="40"/>
    </location>
</feature>
<feature type="chain" id="PRO_5046705447" evidence="1">
    <location>
        <begin position="41"/>
        <end position="503"/>
    </location>
</feature>
<reference evidence="2 3" key="1">
    <citation type="submission" date="2023-06" db="EMBL/GenBank/DDBJ databases">
        <title>Roseiconus lacunae JC819 isolated from Gulf of Mannar region, Tamil Nadu.</title>
        <authorList>
            <person name="Pk S."/>
            <person name="Ch S."/>
            <person name="Ch V.R."/>
        </authorList>
    </citation>
    <scope>NUCLEOTIDE SEQUENCE [LARGE SCALE GENOMIC DNA]</scope>
    <source>
        <strain evidence="2 3">JC819</strain>
    </source>
</reference>
<accession>A0ABT7PS76</accession>
<comment type="caution">
    <text evidence="2">The sequence shown here is derived from an EMBL/GenBank/DDBJ whole genome shotgun (WGS) entry which is preliminary data.</text>
</comment>
<name>A0ABT7PS76_9BACT</name>
<organism evidence="2 3">
    <name type="scientific">Roseiconus lacunae</name>
    <dbReference type="NCBI Taxonomy" id="2605694"/>
    <lineage>
        <taxon>Bacteria</taxon>
        <taxon>Pseudomonadati</taxon>
        <taxon>Planctomycetota</taxon>
        <taxon>Planctomycetia</taxon>
        <taxon>Pirellulales</taxon>
        <taxon>Pirellulaceae</taxon>
        <taxon>Roseiconus</taxon>
    </lineage>
</organism>
<evidence type="ECO:0000313" key="2">
    <source>
        <dbReference type="EMBL" id="MDM4019129.1"/>
    </source>
</evidence>
<evidence type="ECO:0000313" key="3">
    <source>
        <dbReference type="Proteomes" id="UP001239462"/>
    </source>
</evidence>
<proteinExistence type="predicted"/>